<dbReference type="Pfam" id="PF13558">
    <property type="entry name" value="SbcC_Walker_B"/>
    <property type="match status" value="1"/>
</dbReference>
<protein>
    <recommendedName>
        <fullName evidence="3">Nuclease SbcCD subunit C</fullName>
    </recommendedName>
</protein>
<dbReference type="InterPro" id="IPR027417">
    <property type="entry name" value="P-loop_NTPase"/>
</dbReference>
<dbReference type="SUPFAM" id="SSF52540">
    <property type="entry name" value="P-loop containing nucleoside triphosphate hydrolases"/>
    <property type="match status" value="1"/>
</dbReference>
<dbReference type="Gene3D" id="3.40.50.300">
    <property type="entry name" value="P-loop containing nucleotide triphosphate hydrolases"/>
    <property type="match status" value="2"/>
</dbReference>
<gene>
    <name evidence="7" type="ORF">SM116_15940</name>
</gene>
<keyword evidence="4" id="KW-0175">Coiled coil</keyword>
<comment type="similarity">
    <text evidence="1">Belongs to the SMC family. SbcC subfamily.</text>
</comment>
<evidence type="ECO:0000256" key="5">
    <source>
        <dbReference type="SAM" id="MobiDB-lite"/>
    </source>
</evidence>
<evidence type="ECO:0000313" key="7">
    <source>
        <dbReference type="EMBL" id="WPR89232.1"/>
    </source>
</evidence>
<sequence length="1017" mass="107224">MKLHRVELEGFGPFRERQTVDFDAFADDGLFLLTGRTGAGKSSVLDGVCFALYGSVPRYADGDKRLRSDHCDPDDPSEVVLDFEVASGRWRVSRSPEYQRPKRRGEGVTTEGQRARLDEWGGGEWMTRASGPRDVGLALDEILGLTRDQFLQVILLAQGRFQQFLLAKNDERQTLLRTLFGTRRYEQYQQALEDRRRAAERALGEGGALVGMLLDQVEGLVADRGLGDPPSDGDESTPADPAERLDLVLRAVARGAYRAETAAHARDAAGAAFERASAAHAALQLRLQSRAARDRSRTALASIEEQGPAIAADRSVLERADRAEELRDVLAAVGRADRAHGAAEAALAEASRVWEAAAGVEADGLNTADTDGLRTHADLLTGRIALWDAALGVERELDDIRADARAAAEAVAAGETLIAAIDERRAAVPARLAELDAGIARLAETAAGVAPTEAALAELEARLTAAREAESLATALLAAERSYTTRIEATQSAAAALAALLRRRLAGHAAELAGALVAGEPCAVCGSPEHPQPAVPVAGAEPVTDAEIAGAEEARDAAARAEGVAATAAREARAAHAEASARAGGEPIAALELRRADRIQALQAAVAARELRDRLVLERADLVTRDAAAEAERAEAARLMTEATAQAATARSRAQHAEQTVQDARGDAPSVSERIAAATAERDAARALIAALDARALATAELAAASRERDGRIDASVFGGSGADAQERAAAVRAALLDEAVRAALAARIRAHEIALASEKERLLQLELDLAADDGSELDEPASAQAVADAREAWNLAVAAAAEAKQTAAALTDLVQRADAAHAATADLAERHTVVQRLAHTVAGRPPNTHLMTLETFVLAAELEEIVERANLRLAEMSAGRYRLQHTDALARRRTASGLGLEVMDSFTGHARSPQSLSGGETFLASLALALGLAEAVTANAGGIRLDTLFIDEGFGSLDTETLDLAMRTLDELRQGGRTVGIISHVETMKEQIPAQLQVEATPQGPSRILQGVAIPG</sequence>
<proteinExistence type="inferred from homology"/>
<evidence type="ECO:0000256" key="2">
    <source>
        <dbReference type="ARBA" id="ARBA00011322"/>
    </source>
</evidence>
<keyword evidence="8" id="KW-1185">Reference proteome</keyword>
<evidence type="ECO:0000256" key="1">
    <source>
        <dbReference type="ARBA" id="ARBA00006930"/>
    </source>
</evidence>
<feature type="coiled-coil region" evidence="4">
    <location>
        <begin position="640"/>
        <end position="695"/>
    </location>
</feature>
<reference evidence="7 8" key="1">
    <citation type="submission" date="2023-11" db="EMBL/GenBank/DDBJ databases">
        <title>Genome sequence of Microbacterium rhizosphaerae KACC 19337.</title>
        <authorList>
            <person name="Choi H."/>
            <person name="Kim S."/>
            <person name="Kim Y."/>
            <person name="Kwon S.-W."/>
            <person name="Heo J."/>
        </authorList>
    </citation>
    <scope>NUCLEOTIDE SEQUENCE [LARGE SCALE GENOMIC DNA]</scope>
    <source>
        <strain evidence="7 8">KACC 19337</strain>
    </source>
</reference>
<evidence type="ECO:0000256" key="4">
    <source>
        <dbReference type="SAM" id="Coils"/>
    </source>
</evidence>
<organism evidence="7 8">
    <name type="scientific">Microbacterium rhizosphaerae</name>
    <dbReference type="NCBI Taxonomy" id="1678237"/>
    <lineage>
        <taxon>Bacteria</taxon>
        <taxon>Bacillati</taxon>
        <taxon>Actinomycetota</taxon>
        <taxon>Actinomycetes</taxon>
        <taxon>Micrococcales</taxon>
        <taxon>Microbacteriaceae</taxon>
        <taxon>Microbacterium</taxon>
    </lineage>
</organism>
<dbReference type="PANTHER" id="PTHR32114">
    <property type="entry name" value="ABC TRANSPORTER ABCH.3"/>
    <property type="match status" value="1"/>
</dbReference>
<dbReference type="RefSeq" id="WP_320941948.1">
    <property type="nucleotide sequence ID" value="NZ_BAABEU010000001.1"/>
</dbReference>
<name>A0ABZ0SIP5_9MICO</name>
<dbReference type="InterPro" id="IPR038729">
    <property type="entry name" value="Rad50/SbcC_AAA"/>
</dbReference>
<dbReference type="PANTHER" id="PTHR32114:SF2">
    <property type="entry name" value="ABC TRANSPORTER ABCH.3"/>
    <property type="match status" value="1"/>
</dbReference>
<evidence type="ECO:0000256" key="3">
    <source>
        <dbReference type="ARBA" id="ARBA00013368"/>
    </source>
</evidence>
<feature type="domain" description="Rad50/SbcC-type AAA" evidence="6">
    <location>
        <begin position="5"/>
        <end position="197"/>
    </location>
</feature>
<comment type="subunit">
    <text evidence="2">Heterodimer of SbcC and SbcD.</text>
</comment>
<feature type="region of interest" description="Disordered" evidence="5">
    <location>
        <begin position="223"/>
        <end position="242"/>
    </location>
</feature>
<evidence type="ECO:0000313" key="8">
    <source>
        <dbReference type="Proteomes" id="UP001323798"/>
    </source>
</evidence>
<dbReference type="Pfam" id="PF13476">
    <property type="entry name" value="AAA_23"/>
    <property type="match status" value="1"/>
</dbReference>
<dbReference type="Proteomes" id="UP001323798">
    <property type="component" value="Chromosome"/>
</dbReference>
<evidence type="ECO:0000259" key="6">
    <source>
        <dbReference type="Pfam" id="PF13476"/>
    </source>
</evidence>
<dbReference type="EMBL" id="CP139368">
    <property type="protein sequence ID" value="WPR89232.1"/>
    <property type="molecule type" value="Genomic_DNA"/>
</dbReference>
<accession>A0ABZ0SIP5</accession>